<organism evidence="8">
    <name type="scientific">Rhodopseudomonas palustris (strain BisA53)</name>
    <dbReference type="NCBI Taxonomy" id="316055"/>
    <lineage>
        <taxon>Bacteria</taxon>
        <taxon>Pseudomonadati</taxon>
        <taxon>Pseudomonadota</taxon>
        <taxon>Alphaproteobacteria</taxon>
        <taxon>Hyphomicrobiales</taxon>
        <taxon>Nitrobacteraceae</taxon>
        <taxon>Rhodopseudomonas</taxon>
    </lineage>
</organism>
<evidence type="ECO:0000256" key="6">
    <source>
        <dbReference type="PIRSR" id="PIRSR000410-1"/>
    </source>
</evidence>
<dbReference type="KEGG" id="rpe:RPE_3633"/>
<feature type="binding site" evidence="6">
    <location>
        <position position="85"/>
    </location>
    <ligand>
        <name>S-adenosyl-L-methionine</name>
        <dbReference type="ChEBI" id="CHEBI:59789"/>
    </ligand>
</feature>
<keyword evidence="4 5" id="KW-0949">S-adenosyl-L-methionine</keyword>
<evidence type="ECO:0000256" key="2">
    <source>
        <dbReference type="ARBA" id="ARBA00022603"/>
    </source>
</evidence>
<protein>
    <recommendedName>
        <fullName evidence="5">Chemotaxis protein methyltransferase</fullName>
        <ecNumber evidence="5">2.1.1.80</ecNumber>
    </recommendedName>
</protein>
<dbReference type="Pfam" id="PF01739">
    <property type="entry name" value="CheR"/>
    <property type="match status" value="1"/>
</dbReference>
<keyword evidence="3 5" id="KW-0808">Transferase</keyword>
<dbReference type="eggNOG" id="COG1352">
    <property type="taxonomic scope" value="Bacteria"/>
</dbReference>
<dbReference type="EMBL" id="CP000463">
    <property type="protein sequence ID" value="ABJ07563.1"/>
    <property type="molecule type" value="Genomic_DNA"/>
</dbReference>
<dbReference type="InterPro" id="IPR000780">
    <property type="entry name" value="CheR_MeTrfase"/>
</dbReference>
<accession>Q07KH1</accession>
<dbReference type="SMART" id="SM00138">
    <property type="entry name" value="MeTrc"/>
    <property type="match status" value="1"/>
</dbReference>
<dbReference type="SUPFAM" id="SSF53335">
    <property type="entry name" value="S-adenosyl-L-methionine-dependent methyltransferases"/>
    <property type="match status" value="1"/>
</dbReference>
<dbReference type="GO" id="GO:0032259">
    <property type="term" value="P:methylation"/>
    <property type="evidence" value="ECO:0007669"/>
    <property type="project" value="UniProtKB-KW"/>
</dbReference>
<feature type="binding site" evidence="6">
    <location>
        <position position="127"/>
    </location>
    <ligand>
        <name>S-adenosyl-L-methionine</name>
        <dbReference type="ChEBI" id="CHEBI:59789"/>
    </ligand>
</feature>
<dbReference type="InterPro" id="IPR026024">
    <property type="entry name" value="Chemotaxis_MeTrfase_CheR"/>
</dbReference>
<evidence type="ECO:0000256" key="1">
    <source>
        <dbReference type="ARBA" id="ARBA00001541"/>
    </source>
</evidence>
<dbReference type="EC" id="2.1.1.80" evidence="5"/>
<comment type="catalytic activity">
    <reaction evidence="1 5">
        <text>L-glutamyl-[protein] + S-adenosyl-L-methionine = [protein]-L-glutamate 5-O-methyl ester + S-adenosyl-L-homocysteine</text>
        <dbReference type="Rhea" id="RHEA:24452"/>
        <dbReference type="Rhea" id="RHEA-COMP:10208"/>
        <dbReference type="Rhea" id="RHEA-COMP:10311"/>
        <dbReference type="ChEBI" id="CHEBI:29973"/>
        <dbReference type="ChEBI" id="CHEBI:57856"/>
        <dbReference type="ChEBI" id="CHEBI:59789"/>
        <dbReference type="ChEBI" id="CHEBI:82795"/>
        <dbReference type="EC" id="2.1.1.80"/>
    </reaction>
</comment>
<dbReference type="PANTHER" id="PTHR24422">
    <property type="entry name" value="CHEMOTAXIS PROTEIN METHYLTRANSFERASE"/>
    <property type="match status" value="1"/>
</dbReference>
<evidence type="ECO:0000256" key="4">
    <source>
        <dbReference type="ARBA" id="ARBA00022691"/>
    </source>
</evidence>
<feature type="binding site" evidence="6">
    <location>
        <begin position="208"/>
        <end position="209"/>
    </location>
    <ligand>
        <name>S-adenosyl-L-methionine</name>
        <dbReference type="ChEBI" id="CHEBI:59789"/>
    </ligand>
</feature>
<feature type="binding site" evidence="6">
    <location>
        <position position="83"/>
    </location>
    <ligand>
        <name>S-adenosyl-L-methionine</name>
        <dbReference type="ChEBI" id="CHEBI:59789"/>
    </ligand>
</feature>
<evidence type="ECO:0000256" key="3">
    <source>
        <dbReference type="ARBA" id="ARBA00022679"/>
    </source>
</evidence>
<keyword evidence="2 5" id="KW-0489">Methyltransferase</keyword>
<feature type="domain" description="CheR-type methyltransferase" evidence="7">
    <location>
        <begin position="7"/>
        <end position="286"/>
    </location>
</feature>
<dbReference type="GO" id="GO:0008983">
    <property type="term" value="F:protein-glutamate O-methyltransferase activity"/>
    <property type="evidence" value="ECO:0007669"/>
    <property type="project" value="UniProtKB-EC"/>
</dbReference>
<name>Q07KH1_RHOP5</name>
<dbReference type="Gene3D" id="3.40.50.150">
    <property type="entry name" value="Vaccinia Virus protein VP39"/>
    <property type="match status" value="1"/>
</dbReference>
<evidence type="ECO:0000259" key="7">
    <source>
        <dbReference type="PROSITE" id="PS50123"/>
    </source>
</evidence>
<dbReference type="PIRSF" id="PIRSF000410">
    <property type="entry name" value="CheR"/>
    <property type="match status" value="1"/>
</dbReference>
<dbReference type="InterPro" id="IPR036804">
    <property type="entry name" value="CheR_N_sf"/>
</dbReference>
<gene>
    <name evidence="8" type="ordered locus">RPE_3633</name>
</gene>
<proteinExistence type="predicted"/>
<dbReference type="PROSITE" id="PS50123">
    <property type="entry name" value="CHER"/>
    <property type="match status" value="1"/>
</dbReference>
<dbReference type="AlphaFoldDB" id="Q07KH1"/>
<feature type="binding site" evidence="6">
    <location>
        <position position="89"/>
    </location>
    <ligand>
        <name>S-adenosyl-L-methionine</name>
        <dbReference type="ChEBI" id="CHEBI:59789"/>
    </ligand>
</feature>
<evidence type="ECO:0000313" key="8">
    <source>
        <dbReference type="EMBL" id="ABJ07563.1"/>
    </source>
</evidence>
<dbReference type="SUPFAM" id="SSF47757">
    <property type="entry name" value="Chemotaxis receptor methyltransferase CheR, N-terminal domain"/>
    <property type="match status" value="1"/>
</dbReference>
<dbReference type="InterPro" id="IPR022641">
    <property type="entry name" value="CheR_N"/>
</dbReference>
<comment type="function">
    <text evidence="5">Methylation of the membrane-bound methyl-accepting chemotaxis proteins (MCP) to form gamma-glutamyl methyl ester residues in MCP.</text>
</comment>
<dbReference type="InterPro" id="IPR050903">
    <property type="entry name" value="Bact_Chemotaxis_MeTrfase"/>
</dbReference>
<evidence type="ECO:0000256" key="5">
    <source>
        <dbReference type="PIRNR" id="PIRNR000410"/>
    </source>
</evidence>
<dbReference type="STRING" id="316055.RPE_3633"/>
<dbReference type="Pfam" id="PF03705">
    <property type="entry name" value="CheR_N"/>
    <property type="match status" value="1"/>
</dbReference>
<dbReference type="Gene3D" id="1.10.155.10">
    <property type="entry name" value="Chemotaxis receptor methyltransferase CheR, N-terminal domain"/>
    <property type="match status" value="1"/>
</dbReference>
<dbReference type="InterPro" id="IPR029063">
    <property type="entry name" value="SAM-dependent_MTases_sf"/>
</dbReference>
<dbReference type="PANTHER" id="PTHR24422:SF10">
    <property type="entry name" value="CHEMOTAXIS PROTEIN METHYLTRANSFERASE 2"/>
    <property type="match status" value="1"/>
</dbReference>
<sequence length="291" mass="33465">MARLDGSGSPAVHVTQEEVRRLCEFLYRRTGMSFSDNKRYYIDRRLAERITATGCGSFASYFALLRSDAQHEIEQLVNAFTVNETYFYREEHQLRCMTSDLLGELLRRKQPGESFRIWSIPCSTGEEPYSIAMWLMENWRDVDKYNIEIVGSDIDTQALKAAAEGIYGERALMRLSRDVVGRYFSLVGKEQYQIDPGLRESVQFTAANLIDARDIAQYRDFDIVFCRNVLIYFDDSSRRSAAENLYDCLRPGGYICLGHSESMSRISPLFRVSRFADAIVYQKPEADDDGV</sequence>
<dbReference type="CDD" id="cd02440">
    <property type="entry name" value="AdoMet_MTases"/>
    <property type="match status" value="1"/>
</dbReference>
<dbReference type="HOGENOM" id="CLU_025854_0_1_5"/>
<dbReference type="PRINTS" id="PR00996">
    <property type="entry name" value="CHERMTFRASE"/>
</dbReference>
<feature type="binding site" evidence="6">
    <location>
        <position position="153"/>
    </location>
    <ligand>
        <name>S-adenosyl-L-methionine</name>
        <dbReference type="ChEBI" id="CHEBI:59789"/>
    </ligand>
</feature>
<dbReference type="InterPro" id="IPR022642">
    <property type="entry name" value="CheR_C"/>
</dbReference>
<reference evidence="8" key="1">
    <citation type="submission" date="2006-09" db="EMBL/GenBank/DDBJ databases">
        <title>Complete sequence of Rhodopseudomonas palustris BisA53.</title>
        <authorList>
            <consortium name="US DOE Joint Genome Institute"/>
            <person name="Copeland A."/>
            <person name="Lucas S."/>
            <person name="Lapidus A."/>
            <person name="Barry K."/>
            <person name="Detter J.C."/>
            <person name="Glavina del Rio T."/>
            <person name="Hammon N."/>
            <person name="Israni S."/>
            <person name="Dalin E."/>
            <person name="Tice H."/>
            <person name="Pitluck S."/>
            <person name="Chain P."/>
            <person name="Malfatti S."/>
            <person name="Shin M."/>
            <person name="Vergez L."/>
            <person name="Schmutz J."/>
            <person name="Larimer F."/>
            <person name="Land M."/>
            <person name="Hauser L."/>
            <person name="Pelletier D.A."/>
            <person name="Kyrpides N."/>
            <person name="Kim E."/>
            <person name="Harwood C.S."/>
            <person name="Oda Y."/>
            <person name="Richardson P."/>
        </authorList>
    </citation>
    <scope>NUCLEOTIDE SEQUENCE [LARGE SCALE GENOMIC DNA]</scope>
    <source>
        <strain evidence="8">BisA53</strain>
    </source>
</reference>
<feature type="binding site" evidence="6">
    <location>
        <begin position="227"/>
        <end position="228"/>
    </location>
    <ligand>
        <name>S-adenosyl-L-methionine</name>
        <dbReference type="ChEBI" id="CHEBI:59789"/>
    </ligand>
</feature>